<evidence type="ECO:0000259" key="8">
    <source>
        <dbReference type="Pfam" id="PF05567"/>
    </source>
</evidence>
<feature type="signal peptide" evidence="7">
    <location>
        <begin position="1"/>
        <end position="30"/>
    </location>
</feature>
<keyword evidence="4" id="KW-0479">Metal-binding</keyword>
<evidence type="ECO:0000313" key="10">
    <source>
        <dbReference type="Proteomes" id="UP001204851"/>
    </source>
</evidence>
<keyword evidence="10" id="KW-1185">Reference proteome</keyword>
<accession>A0ABT1BQ01</accession>
<dbReference type="SUPFAM" id="SSF50998">
    <property type="entry name" value="Quinoprotein alcohol dehydrogenase-like"/>
    <property type="match status" value="1"/>
</dbReference>
<organism evidence="9 10">
    <name type="scientific">Ideonella oryzae</name>
    <dbReference type="NCBI Taxonomy" id="2937441"/>
    <lineage>
        <taxon>Bacteria</taxon>
        <taxon>Pseudomonadati</taxon>
        <taxon>Pseudomonadota</taxon>
        <taxon>Betaproteobacteria</taxon>
        <taxon>Burkholderiales</taxon>
        <taxon>Sphaerotilaceae</taxon>
        <taxon>Ideonella</taxon>
    </lineage>
</organism>
<protein>
    <submittedName>
        <fullName evidence="9">PilC/PilY family type IV pilus protein</fullName>
    </submittedName>
</protein>
<feature type="domain" description="PilY1 beta-propeller" evidence="8">
    <location>
        <begin position="977"/>
        <end position="1262"/>
    </location>
</feature>
<dbReference type="Pfam" id="PF05567">
    <property type="entry name" value="T4P_PilY1"/>
    <property type="match status" value="1"/>
</dbReference>
<evidence type="ECO:0000256" key="7">
    <source>
        <dbReference type="SAM" id="SignalP"/>
    </source>
</evidence>
<evidence type="ECO:0000256" key="3">
    <source>
        <dbReference type="ARBA" id="ARBA00022558"/>
    </source>
</evidence>
<dbReference type="InterPro" id="IPR011047">
    <property type="entry name" value="Quinoprotein_ADH-like_sf"/>
</dbReference>
<dbReference type="Proteomes" id="UP001204851">
    <property type="component" value="Unassembled WGS sequence"/>
</dbReference>
<proteinExistence type="inferred from homology"/>
<keyword evidence="6" id="KW-0281">Fimbrium</keyword>
<evidence type="ECO:0000256" key="4">
    <source>
        <dbReference type="ARBA" id="ARBA00022723"/>
    </source>
</evidence>
<feature type="chain" id="PRO_5047529274" evidence="7">
    <location>
        <begin position="31"/>
        <end position="1445"/>
    </location>
</feature>
<gene>
    <name evidence="9" type="ORF">M0L44_15880</name>
</gene>
<comment type="similarity">
    <text evidence="2">Belongs to the PilY1 family.</text>
</comment>
<name>A0ABT1BQ01_9BURK</name>
<evidence type="ECO:0000256" key="5">
    <source>
        <dbReference type="ARBA" id="ARBA00022837"/>
    </source>
</evidence>
<keyword evidence="3" id="KW-1029">Fimbrium biogenesis</keyword>
<dbReference type="EMBL" id="JAMXMC010000009">
    <property type="protein sequence ID" value="MCO5978178.1"/>
    <property type="molecule type" value="Genomic_DNA"/>
</dbReference>
<sequence>MSILRSGRLMTFRLLTCSVALLGLMQTGHAVVIPDTPLGVQTSVPPMVMLVAGRDHRFFYEAYNDASDLDGDGALDIHFKPTFTYYGLFDSTLCYTHSGGFANSDLFTPASTMNSAGKCPGKWSGNWLNWATTSRMDAVRKVLYGGYRDGNGSDNSTILRRAYVPQDAHSWAKEYTSVLNDGYDIADYTPLTVPVKDKKDSATTVRRHFFGNLTRNKSTDCATLSACSYDLPPLLSVVLNSTKRVWGWASTERPVLDSSTHGGKSMTDYTVRVAVCSDTYHGSGCKQYDNGHYKPIGILHEYGENDAILFGLITGSYDKNMSGGRLRKVVSSFGKDKAIGNEVDKTTGEFKTSHPIVASFDNIRIRDFNNGRTDQAYKGGWYESGPMTEAQFPDWGNPIGEMMYEALRYYSGKKSATSAYATTTTKDAEVGLSSATWDDPYDATNSAAKSPWCSKPNILTLSDTNVSFDSDQLPGVYSGFGSFSGDLAGLDVSTEANTISANEPDVAGKHFIGQSGSTSDNVPTAKTVASLSSIRGLAPEEPTKQGSYYSAAVAYFGKHTDLRTSLTGTQSTNTFVLALASPLPRIDAKLPNGSVITLVPFAKSVDGSGITHTKGNYQPTNQIVDFYVEQIANSGTADANSAVNGGRYYAKFNINFEDSEQGADHDMDVIVEYEVAAQADNTLKVTLTPTYQAGSIKQSVGYVVSGSTKDGPYLVVEDESDSTSYFLNVPDNLNIGDCDVSSPPDACKSLPYVGSNKSSVRAFSASTTAAATLLKDPLWYAAKWGGFSDSDGDGKPGLKQEWDADGDGVPDTYFYAQNPAKLAESLKKAFADLISRNSSASNVTTNSTSINSGSMVYQGVYNAAIWSGDLIAYPVTSSGVSAHPAWNEGAMLPSQASRKIFYRRRAVSPDNGSGRGFTWDQFDTTEKGYFSNSQPLLSYVRGDRSQEVLNGGKLRNRGTYPVGDIVNSSPFYVKELDAVFVGGNDGMLHAVNGSSGVEQFAFVPAEAMPNLKTLSDVGYAHRYYVDGDITVSGRSAATTNHNYLFALLGRGGKGLFALDVTDPANFSTASSLWEYTPTGQTAAAGDSDLGYMIGRPLFVKMNNGKSALLVGNGYNSANGHSVLYLFFIDADGSLSSIKKIDTGASGDNGLSAPTVFDTDGNGTVDAIYAGDLKGNVWKFDVSSSSDTAWGVAYSGNPLFVAKDSANNLQPITAPMAVAKDTVADDPNYGKVFVFFGTGSYFQSGDPASQAVQSWYGLVDETRITDRSALRARSISETGTFSGESVRTFSAATSGDMTGKSGWYIDFNSTTQPGERFVTESAYYALAVPVVFASSIIPVNSTDSCAGGGTGYLNVVGAFNGAATSVGVLNVNGNGSYTDDTLDGAYIGSINLGIGMPGKATLIGNLMVVGGSGDNENPDSKIGSVDVNLGVTPLKGRISWREIVGD</sequence>
<evidence type="ECO:0000256" key="1">
    <source>
        <dbReference type="ARBA" id="ARBA00004561"/>
    </source>
</evidence>
<comment type="subcellular location">
    <subcellularLocation>
        <location evidence="1">Fimbrium</location>
    </subcellularLocation>
</comment>
<evidence type="ECO:0000256" key="2">
    <source>
        <dbReference type="ARBA" id="ARBA00008387"/>
    </source>
</evidence>
<evidence type="ECO:0000313" key="9">
    <source>
        <dbReference type="EMBL" id="MCO5978178.1"/>
    </source>
</evidence>
<dbReference type="InterPro" id="IPR008707">
    <property type="entry name" value="B-propeller_PilY1"/>
</dbReference>
<keyword evidence="5" id="KW-0106">Calcium</keyword>
<evidence type="ECO:0000256" key="6">
    <source>
        <dbReference type="ARBA" id="ARBA00023263"/>
    </source>
</evidence>
<keyword evidence="7" id="KW-0732">Signal</keyword>
<comment type="caution">
    <text evidence="9">The sequence shown here is derived from an EMBL/GenBank/DDBJ whole genome shotgun (WGS) entry which is preliminary data.</text>
</comment>
<reference evidence="9 10" key="1">
    <citation type="submission" date="2022-06" db="EMBL/GenBank/DDBJ databases">
        <title>Ideonella sp. NS12-5 Genome sequencing and assembly.</title>
        <authorList>
            <person name="Jung Y."/>
        </authorList>
    </citation>
    <scope>NUCLEOTIDE SEQUENCE [LARGE SCALE GENOMIC DNA]</scope>
    <source>
        <strain evidence="9 10">NS12-5</strain>
    </source>
</reference>
<dbReference type="RefSeq" id="WP_252770788.1">
    <property type="nucleotide sequence ID" value="NZ_JAMXMC010000009.1"/>
</dbReference>